<proteinExistence type="predicted"/>
<evidence type="ECO:0000256" key="1">
    <source>
        <dbReference type="SAM" id="SignalP"/>
    </source>
</evidence>
<sequence length="333" mass="37654">MRIKINLIIFLFFMSFIASSQEGIAVYSDYLSDNYYLIHPSMAGAANCAKLRVTGRKQWFGQEDAPEMQTASFNGRVGERAGAGIILFNDKNGYHSQKGVKFTYAYHLMFSRDEIDLNQLSFGISGGLIQSQLDETSFRNSGNFDPIIDGTIVQKDSYFNVDIGASYNFLDFYVHGTVKNAIETRRDIYTEYESDNLRKYLLSAGYVFGNKERILWEPSVLLQYVDKTKEKAIDLNIKAYKNVEFGSLWAGLSYRRSLDQAKYTTLSGASANQRLQYITPIVGVNLNNFMFAYTYSNVSGPVNFDTGGFHQITIGINLFCKPVKYECNCPAIN</sequence>
<evidence type="ECO:0000313" key="2">
    <source>
        <dbReference type="EMBL" id="MBC5840093.1"/>
    </source>
</evidence>
<dbReference type="Proteomes" id="UP000629963">
    <property type="component" value="Unassembled WGS sequence"/>
</dbReference>
<keyword evidence="1" id="KW-0732">Signal</keyword>
<evidence type="ECO:0000313" key="3">
    <source>
        <dbReference type="Proteomes" id="UP000629963"/>
    </source>
</evidence>
<name>A0ABR7J3I0_9FLAO</name>
<gene>
    <name evidence="2" type="ORF">H8R23_01640</name>
</gene>
<dbReference type="EMBL" id="JACRUJ010000001">
    <property type="protein sequence ID" value="MBC5840093.1"/>
    <property type="molecule type" value="Genomic_DNA"/>
</dbReference>
<feature type="chain" id="PRO_5047248915" evidence="1">
    <location>
        <begin position="21"/>
        <end position="333"/>
    </location>
</feature>
<reference evidence="2 3" key="1">
    <citation type="submission" date="2020-08" db="EMBL/GenBank/DDBJ databases">
        <title>Description of novel Flavobacterium F-380 isolate.</title>
        <authorList>
            <person name="Saticioglu I.B."/>
            <person name="Duman M."/>
            <person name="Altun S."/>
        </authorList>
    </citation>
    <scope>NUCLEOTIDE SEQUENCE [LARGE SCALE GENOMIC DNA]</scope>
    <source>
        <strain evidence="2 3">F-380</strain>
    </source>
</reference>
<dbReference type="InterPro" id="IPR019861">
    <property type="entry name" value="PorP/SprF_Bacteroidetes"/>
</dbReference>
<dbReference type="NCBIfam" id="TIGR03519">
    <property type="entry name" value="T9SS_PorP_fam"/>
    <property type="match status" value="1"/>
</dbReference>
<keyword evidence="3" id="KW-1185">Reference proteome</keyword>
<comment type="caution">
    <text evidence="2">The sequence shown here is derived from an EMBL/GenBank/DDBJ whole genome shotgun (WGS) entry which is preliminary data.</text>
</comment>
<dbReference type="RefSeq" id="WP_187008692.1">
    <property type="nucleotide sequence ID" value="NZ_JACRUI010000001.1"/>
</dbReference>
<dbReference type="Pfam" id="PF11751">
    <property type="entry name" value="PorP_SprF"/>
    <property type="match status" value="1"/>
</dbReference>
<accession>A0ABR7J3I0</accession>
<feature type="signal peptide" evidence="1">
    <location>
        <begin position="1"/>
        <end position="20"/>
    </location>
</feature>
<protein>
    <submittedName>
        <fullName evidence="2">Type IX secretion system membrane protein PorP/SprF</fullName>
    </submittedName>
</protein>
<organism evidence="2 3">
    <name type="scientific">Flavobacterium kayseriense</name>
    <dbReference type="NCBI Taxonomy" id="2764714"/>
    <lineage>
        <taxon>Bacteria</taxon>
        <taxon>Pseudomonadati</taxon>
        <taxon>Bacteroidota</taxon>
        <taxon>Flavobacteriia</taxon>
        <taxon>Flavobacteriales</taxon>
        <taxon>Flavobacteriaceae</taxon>
        <taxon>Flavobacterium</taxon>
    </lineage>
</organism>